<comment type="caution">
    <text evidence="2">The sequence shown here is derived from an EMBL/GenBank/DDBJ whole genome shotgun (WGS) entry which is preliminary data.</text>
</comment>
<dbReference type="PANTHER" id="PTHR11538">
    <property type="entry name" value="PHENYLALANYL-TRNA SYNTHETASE"/>
    <property type="match status" value="1"/>
</dbReference>
<name>A0A8I0T5C7_9GAMM</name>
<sequence>MILDKNWRILTVGDGDLSFSYSLAKYLKPIHLTASIYDSESALKHKYQDNAFDKLANIGIDIITEFDVTKASCWHRLSKQSFDAVIFQFPLIPAFASYESFQQQTLSVNTLNRQLLRKFLLNATKYALDPAGVNLGIITSKDVKPYIEWNIEQSLITNTDLCYLGQSTFDISQFPEYLIRNVDRDKHVKDTSGVSYYWSINHSHPITSKLQMPHYLAPNHCTICRAGPFVSEVDALSHQESKKHKSMQKHEDQWQLYLQQHK</sequence>
<dbReference type="PANTHER" id="PTHR11538:SF26">
    <property type="entry name" value="FERREDOXIN-FOLD ANTICODON-BINDING DOMAIN-CONTAINING PROTEIN 1"/>
    <property type="match status" value="1"/>
</dbReference>
<dbReference type="InterPro" id="IPR019446">
    <property type="entry name" value="BMT5-like"/>
</dbReference>
<evidence type="ECO:0000313" key="3">
    <source>
        <dbReference type="Proteomes" id="UP000660708"/>
    </source>
</evidence>
<gene>
    <name evidence="2" type="ORF">PPEP_b0029</name>
</gene>
<dbReference type="GO" id="GO:0070042">
    <property type="term" value="F:rRNA (uridine-N3-)-methyltransferase activity"/>
    <property type="evidence" value="ECO:0007669"/>
    <property type="project" value="InterPro"/>
</dbReference>
<proteinExistence type="predicted"/>
<dbReference type="GO" id="GO:0005737">
    <property type="term" value="C:cytoplasm"/>
    <property type="evidence" value="ECO:0007669"/>
    <property type="project" value="TreeGrafter"/>
</dbReference>
<dbReference type="Pfam" id="PF10354">
    <property type="entry name" value="BMT5-like"/>
    <property type="match status" value="1"/>
</dbReference>
<dbReference type="RefSeq" id="WP_128731659.1">
    <property type="nucleotide sequence ID" value="NZ_AQHF01000033.1"/>
</dbReference>
<accession>A0A8I0T5C7</accession>
<feature type="domain" description="25S rRNA (uridine-N(3))-methyltransferase BMT5-like" evidence="1">
    <location>
        <begin position="10"/>
        <end position="179"/>
    </location>
</feature>
<evidence type="ECO:0000313" key="2">
    <source>
        <dbReference type="EMBL" id="MBE0348331.1"/>
    </source>
</evidence>
<dbReference type="AlphaFoldDB" id="A0A8I0T5C7"/>
<keyword evidence="3" id="KW-1185">Reference proteome</keyword>
<dbReference type="EMBL" id="AQHF01000033">
    <property type="protein sequence ID" value="MBE0348331.1"/>
    <property type="molecule type" value="Genomic_DNA"/>
</dbReference>
<evidence type="ECO:0000259" key="1">
    <source>
        <dbReference type="Pfam" id="PF10354"/>
    </source>
</evidence>
<dbReference type="Proteomes" id="UP000660708">
    <property type="component" value="Unassembled WGS sequence"/>
</dbReference>
<organism evidence="2 3">
    <name type="scientific">Pseudoalteromonas peptidolytica F12-50-A1</name>
    <dbReference type="NCBI Taxonomy" id="1315280"/>
    <lineage>
        <taxon>Bacteria</taxon>
        <taxon>Pseudomonadati</taxon>
        <taxon>Pseudomonadota</taxon>
        <taxon>Gammaproteobacteria</taxon>
        <taxon>Alteromonadales</taxon>
        <taxon>Pseudoalteromonadaceae</taxon>
        <taxon>Pseudoalteromonas</taxon>
    </lineage>
</organism>
<dbReference type="GO" id="GO:0070475">
    <property type="term" value="P:rRNA base methylation"/>
    <property type="evidence" value="ECO:0007669"/>
    <property type="project" value="InterPro"/>
</dbReference>
<reference evidence="2 3" key="1">
    <citation type="submission" date="2015-06" db="EMBL/GenBank/DDBJ databases">
        <title>Genome sequence of Pseudoalteromonas peptidolytica.</title>
        <authorList>
            <person name="Xie B.-B."/>
            <person name="Rong J.-C."/>
            <person name="Qin Q.-L."/>
            <person name="Zhang Y.-Z."/>
        </authorList>
    </citation>
    <scope>NUCLEOTIDE SEQUENCE [LARGE SCALE GENOMIC DNA]</scope>
    <source>
        <strain evidence="2 3">F12-50-A1</strain>
    </source>
</reference>
<protein>
    <recommendedName>
        <fullName evidence="1">25S rRNA (uridine-N(3))-methyltransferase BMT5-like domain-containing protein</fullName>
    </recommendedName>
</protein>